<gene>
    <name evidence="1" type="ORF">UAU_01030</name>
</gene>
<comment type="caution">
    <text evidence="1">The sequence shown here is derived from an EMBL/GenBank/DDBJ whole genome shotgun (WGS) entry which is preliminary data.</text>
</comment>
<dbReference type="OrthoDB" id="395750at2"/>
<dbReference type="PATRIC" id="fig|1158607.3.peg.1034"/>
<dbReference type="HOGENOM" id="CLU_058627_0_0_9"/>
<dbReference type="Proteomes" id="UP000013782">
    <property type="component" value="Unassembled WGS sequence"/>
</dbReference>
<dbReference type="InterPro" id="IPR006427">
    <property type="entry name" value="Portal_HK97"/>
</dbReference>
<evidence type="ECO:0000313" key="1">
    <source>
        <dbReference type="EMBL" id="EOH96379.1"/>
    </source>
</evidence>
<proteinExistence type="predicted"/>
<keyword evidence="2" id="KW-1185">Reference proteome</keyword>
<dbReference type="eggNOG" id="COG4695">
    <property type="taxonomic scope" value="Bacteria"/>
</dbReference>
<organism evidence="1 2">
    <name type="scientific">Enterococcus pallens ATCC BAA-351</name>
    <dbReference type="NCBI Taxonomy" id="1158607"/>
    <lineage>
        <taxon>Bacteria</taxon>
        <taxon>Bacillati</taxon>
        <taxon>Bacillota</taxon>
        <taxon>Bacilli</taxon>
        <taxon>Lactobacillales</taxon>
        <taxon>Enterococcaceae</taxon>
        <taxon>Enterococcus</taxon>
    </lineage>
</organism>
<dbReference type="EMBL" id="AJAQ01000008">
    <property type="protein sequence ID" value="EOH96379.1"/>
    <property type="molecule type" value="Genomic_DNA"/>
</dbReference>
<dbReference type="InterPro" id="IPR006944">
    <property type="entry name" value="Phage/GTA_portal"/>
</dbReference>
<dbReference type="AlphaFoldDB" id="R2T810"/>
<dbReference type="STRING" id="160454.RV10_GL002545"/>
<reference evidence="1 2" key="1">
    <citation type="submission" date="2013-02" db="EMBL/GenBank/DDBJ databases">
        <title>The Genome Sequence of Enterococcus pallens BAA-351.</title>
        <authorList>
            <consortium name="The Broad Institute Genome Sequencing Platform"/>
            <consortium name="The Broad Institute Genome Sequencing Center for Infectious Disease"/>
            <person name="Earl A.M."/>
            <person name="Gilmore M.S."/>
            <person name="Lebreton F."/>
            <person name="Walker B."/>
            <person name="Young S.K."/>
            <person name="Zeng Q."/>
            <person name="Gargeya S."/>
            <person name="Fitzgerald M."/>
            <person name="Haas B."/>
            <person name="Abouelleil A."/>
            <person name="Alvarado L."/>
            <person name="Arachchi H.M."/>
            <person name="Berlin A.M."/>
            <person name="Chapman S.B."/>
            <person name="Dewar J."/>
            <person name="Goldberg J."/>
            <person name="Griggs A."/>
            <person name="Gujja S."/>
            <person name="Hansen M."/>
            <person name="Howarth C."/>
            <person name="Imamovic A."/>
            <person name="Larimer J."/>
            <person name="McCowan C."/>
            <person name="Murphy C."/>
            <person name="Neiman D."/>
            <person name="Pearson M."/>
            <person name="Priest M."/>
            <person name="Roberts A."/>
            <person name="Saif S."/>
            <person name="Shea T."/>
            <person name="Sisk P."/>
            <person name="Sykes S."/>
            <person name="Wortman J."/>
            <person name="Nusbaum C."/>
            <person name="Birren B."/>
        </authorList>
    </citation>
    <scope>NUCLEOTIDE SEQUENCE [LARGE SCALE GENOMIC DNA]</scope>
    <source>
        <strain evidence="1 2">ATCC BAA-351</strain>
    </source>
</reference>
<dbReference type="NCBIfam" id="TIGR01537">
    <property type="entry name" value="portal_HK97"/>
    <property type="match status" value="1"/>
</dbReference>
<sequence length="394" mass="45819">MGFFDWIGSIGKKKFDVHDMVIVEKLTAEILYKKLAIESCIDIIANSILRAEFFTYEKGKKKRSKLYYLLNVQPNKNQNQKEFLKGIIRRLIYQNECLVVQWKDQFWIADTFVREERMLIDTYYTGVTVGDFVFNKNFAEQDVFYFKYNEKNIRKIIDGVYESYGKLLTASMNIYKRSNAKRYVLEGDFVRSQSNESQKRVDEMMNNQIKPWLEADNAGALYNLQKNYELKGDPNTNSKSAAGSSSEDIRKMVDSIFYLVGSTFHVPTGLIKGETVELSGQTDSMLMFMSFPLLEIIEAEMNRKLYTETEYLERTYMKVDKNKIRSLSIKDLAPALDKFFQIGAFSIDDVMEFIGMEPFEEEWSQRRYVTKNYADAKSEFLKGGEANGESTNST</sequence>
<evidence type="ECO:0000313" key="2">
    <source>
        <dbReference type="Proteomes" id="UP000013782"/>
    </source>
</evidence>
<dbReference type="RefSeq" id="WP_010756084.1">
    <property type="nucleotide sequence ID" value="NZ_ASWD01000007.1"/>
</dbReference>
<name>R2T810_9ENTE</name>
<accession>R2T810</accession>
<dbReference type="Pfam" id="PF04860">
    <property type="entry name" value="Phage_portal"/>
    <property type="match status" value="1"/>
</dbReference>
<protein>
    <submittedName>
        <fullName evidence="1">HK97 family phage portal protein</fullName>
    </submittedName>
</protein>